<dbReference type="STRING" id="1348612.A0A397II37"/>
<keyword evidence="4" id="KW-0460">Magnesium</keyword>
<dbReference type="Proteomes" id="UP000266861">
    <property type="component" value="Unassembled WGS sequence"/>
</dbReference>
<proteinExistence type="predicted"/>
<evidence type="ECO:0000256" key="5">
    <source>
        <dbReference type="SAM" id="MobiDB-lite"/>
    </source>
</evidence>
<evidence type="ECO:0008006" key="8">
    <source>
        <dbReference type="Google" id="ProtNLM"/>
    </source>
</evidence>
<dbReference type="OrthoDB" id="10638592at2759"/>
<dbReference type="AlphaFoldDB" id="A0A397II37"/>
<dbReference type="SUPFAM" id="SSF56219">
    <property type="entry name" value="DNase I-like"/>
    <property type="match status" value="1"/>
</dbReference>
<protein>
    <recommendedName>
        <fullName evidence="8">Endonuclease/exonuclease/phosphatase domain-containing protein</fullName>
    </recommendedName>
</protein>
<sequence>MSGSEIQGNSIENSRYNINKPTWENYDKYLKNYYDAKSLAVFLTKNPAHVKEWFEILNKEVSQFKVDNFDNNLIEEDKIITYKDWKNIKIQLRKQVMWCYYYSLDFKKMEGREIANLLIYLVYFVLNPGERPKRENFSYMQLRKDCQFTFKSHQIMKKELPHNPAELNKEKILYVRPPVTTKIADRRKPLPNDYKEIKGECTNYLPWKYAVINNFTYNDLIEKLRKEYIFSGLPTTYFYQPSRLPLNTDAVTIPNHIKLSICDKKNIRILVEYLRPLYTFITKDLSKQWIDVLEDNREILPEDIDSVNRKAGVQLPINRADLKETVDKIRVHYKFKWIPSTWIKEKYEGKEILPSVDTVITEMAKKTEEVMVLPITDRVKASNTIKLLHKFYNFKYLSNEFFRIPAIANPVFRRLGRHYKESNKGGYGPTKDNNNKETTRDTTNKFRIATQNICGFSDPAKQNQWVQACIEEEFDIIGLTETKIKPRQEKVVSRNLKRVLGPDNNSIYESFWSLSEQSQDAGIGIMIKETLAKHVFKIEKMEGYALGVEFAFKNSIKLNVLVIYYLAGQQKRTLRLKLTQWVLKRIHNGLDPNYFQLIIGDFNAVVNPSIDRSRINLTQHRGSMAETTMLRHLQNYNCIDSFRACNNRQVGFTWFCRGDSHIKSRIDMIWISSNLLEALEDTKVKNKELEARSDHKCIITMSEQVDRRNIYVAKNVKEKAWVKFGEMVDNRLDKSNFSNRRTVEKQWNIIKETIFEAASKTIPKKRVVSNKKGADQFISPNDISYRLMNGNLRGNSLECKFGRNEVLVAGHKKKISHFSKDLQVKKRIINNMLSRNKRTIISDSVIINEHGNSTLVSDPEEVKSHITSSFEKWIRKREITIDELNEFWYNVFKPKNKIDQQ</sequence>
<dbReference type="GO" id="GO:0003906">
    <property type="term" value="F:DNA-(apurinic or apyrimidinic site) endonuclease activity"/>
    <property type="evidence" value="ECO:0007669"/>
    <property type="project" value="TreeGrafter"/>
</dbReference>
<evidence type="ECO:0000256" key="1">
    <source>
        <dbReference type="ARBA" id="ARBA00001946"/>
    </source>
</evidence>
<comment type="caution">
    <text evidence="6">The sequence shown here is derived from an EMBL/GenBank/DDBJ whole genome shotgun (WGS) entry which is preliminary data.</text>
</comment>
<feature type="region of interest" description="Disordered" evidence="5">
    <location>
        <begin position="422"/>
        <end position="441"/>
    </location>
</feature>
<evidence type="ECO:0000313" key="7">
    <source>
        <dbReference type="Proteomes" id="UP000266861"/>
    </source>
</evidence>
<comment type="cofactor">
    <cofactor evidence="1">
        <name>Mg(2+)</name>
        <dbReference type="ChEBI" id="CHEBI:18420"/>
    </cofactor>
</comment>
<reference evidence="6 7" key="1">
    <citation type="submission" date="2018-08" db="EMBL/GenBank/DDBJ databases">
        <title>Genome and evolution of the arbuscular mycorrhizal fungus Diversispora epigaea (formerly Glomus versiforme) and its bacterial endosymbionts.</title>
        <authorList>
            <person name="Sun X."/>
            <person name="Fei Z."/>
            <person name="Harrison M."/>
        </authorList>
    </citation>
    <scope>NUCLEOTIDE SEQUENCE [LARGE SCALE GENOMIC DNA]</scope>
    <source>
        <strain evidence="6 7">IT104</strain>
    </source>
</reference>
<evidence type="ECO:0000256" key="3">
    <source>
        <dbReference type="ARBA" id="ARBA00022801"/>
    </source>
</evidence>
<dbReference type="GO" id="GO:0008311">
    <property type="term" value="F:double-stranded DNA 3'-5' DNA exonuclease activity"/>
    <property type="evidence" value="ECO:0007669"/>
    <property type="project" value="TreeGrafter"/>
</dbReference>
<dbReference type="PANTHER" id="PTHR22748">
    <property type="entry name" value="AP ENDONUCLEASE"/>
    <property type="match status" value="1"/>
</dbReference>
<keyword evidence="7" id="KW-1185">Reference proteome</keyword>
<evidence type="ECO:0000313" key="6">
    <source>
        <dbReference type="EMBL" id="RHZ73014.1"/>
    </source>
</evidence>
<dbReference type="InterPro" id="IPR004808">
    <property type="entry name" value="AP_endonuc_1"/>
</dbReference>
<dbReference type="PANTHER" id="PTHR22748:SF23">
    <property type="entry name" value="EXODEOXYRIBONUCLEASE III"/>
    <property type="match status" value="1"/>
</dbReference>
<evidence type="ECO:0000256" key="4">
    <source>
        <dbReference type="ARBA" id="ARBA00022842"/>
    </source>
</evidence>
<dbReference type="EMBL" id="PQFF01000217">
    <property type="protein sequence ID" value="RHZ73014.1"/>
    <property type="molecule type" value="Genomic_DNA"/>
</dbReference>
<dbReference type="GO" id="GO:0008081">
    <property type="term" value="F:phosphoric diester hydrolase activity"/>
    <property type="evidence" value="ECO:0007669"/>
    <property type="project" value="TreeGrafter"/>
</dbReference>
<dbReference type="GO" id="GO:0006284">
    <property type="term" value="P:base-excision repair"/>
    <property type="evidence" value="ECO:0007669"/>
    <property type="project" value="TreeGrafter"/>
</dbReference>
<dbReference type="Gene3D" id="3.60.10.10">
    <property type="entry name" value="Endonuclease/exonuclease/phosphatase"/>
    <property type="match status" value="1"/>
</dbReference>
<dbReference type="GO" id="GO:0005634">
    <property type="term" value="C:nucleus"/>
    <property type="evidence" value="ECO:0007669"/>
    <property type="project" value="TreeGrafter"/>
</dbReference>
<organism evidence="6 7">
    <name type="scientific">Diversispora epigaea</name>
    <dbReference type="NCBI Taxonomy" id="1348612"/>
    <lineage>
        <taxon>Eukaryota</taxon>
        <taxon>Fungi</taxon>
        <taxon>Fungi incertae sedis</taxon>
        <taxon>Mucoromycota</taxon>
        <taxon>Glomeromycotina</taxon>
        <taxon>Glomeromycetes</taxon>
        <taxon>Diversisporales</taxon>
        <taxon>Diversisporaceae</taxon>
        <taxon>Diversispora</taxon>
    </lineage>
</organism>
<evidence type="ECO:0000256" key="2">
    <source>
        <dbReference type="ARBA" id="ARBA00022723"/>
    </source>
</evidence>
<keyword evidence="2" id="KW-0479">Metal-binding</keyword>
<name>A0A397II37_9GLOM</name>
<keyword evidence="3" id="KW-0378">Hydrolase</keyword>
<dbReference type="InterPro" id="IPR036691">
    <property type="entry name" value="Endo/exonu/phosph_ase_sf"/>
</dbReference>
<gene>
    <name evidence="6" type="ORF">Glove_235g11</name>
</gene>
<dbReference type="GO" id="GO:0046872">
    <property type="term" value="F:metal ion binding"/>
    <property type="evidence" value="ECO:0007669"/>
    <property type="project" value="UniProtKB-KW"/>
</dbReference>
<accession>A0A397II37</accession>